<dbReference type="EMBL" id="LAZR01000420">
    <property type="protein sequence ID" value="KKN69702.1"/>
    <property type="molecule type" value="Genomic_DNA"/>
</dbReference>
<protein>
    <recommendedName>
        <fullName evidence="2">Ubiquitin-activating enzyme E1 FCCH domain-containing protein</fullName>
    </recommendedName>
</protein>
<accession>A0A0F9T4D0</accession>
<sequence>MSLPVFSLPTTGTAPKATTKQVLEDNVNAALSSIYTEVGAGVSGLNPRGNWDASSGAFPSGSAKGDFWIVSVAGTVDGQAFVKGDWLVSSVVNASTAIFAANWFRGDYSQLDRREFASITAAAASTSLIDGVTYAVTSGENSEREDFTYVAASTLTADGALVVTATGMGAGRLISTRTVYADWAKFNADVRPLDIGLSLTVRGAGGFTIVASGEHFTTAGGLKVVIADDQAKPQHYGTPNAAAFTALFANHLNITIPFQVAEYFCGALSIRDGHNITFQAGAKVKQATSGERLFSAIGVSNFRINRPEFVGTLTEAPTSALFLGATHEGEPLSLGWGLYLQNCARYVVNSPKATKFAGHGIYTAGGTLNGTLRGDKGQIIAASAHECAIGLRADAGSGGEYVNWSIPDSSGNFVGFRMSAGNHTVSGGNIVDNNVNVFLSAGGVVDNHLHGIFSAVNINHATVYNIHAKGVINGHSFEGCHLYGNGGALGAIFFENSKGIVLDGGHLDCFAYNYEGPNSGKNYIKNMYCPGSYGIVQRYDSLDLTPYNLIITDCYGPGAIIEEGVNSFDINNGQLRIHFLGAASKRGGSPGVTVERTPSGVAVGDYVIRLPRRVANFPTLSVSVEHLSRTPGNYFITQYNGTAIEATTDATGYAIGDTGAPTITLAAAGSGAILAGDKISFAGDDKVYSVTTGDADVSGGGSIVLSTDLAKAIPASATAITVHNAYRLETYTQNGGTQTQADPVNAQIVVFGDL</sequence>
<evidence type="ECO:0008006" key="2">
    <source>
        <dbReference type="Google" id="ProtNLM"/>
    </source>
</evidence>
<evidence type="ECO:0000313" key="1">
    <source>
        <dbReference type="EMBL" id="KKN69702.1"/>
    </source>
</evidence>
<comment type="caution">
    <text evidence="1">The sequence shown here is derived from an EMBL/GenBank/DDBJ whole genome shotgun (WGS) entry which is preliminary data.</text>
</comment>
<proteinExistence type="predicted"/>
<reference evidence="1" key="1">
    <citation type="journal article" date="2015" name="Nature">
        <title>Complex archaea that bridge the gap between prokaryotes and eukaryotes.</title>
        <authorList>
            <person name="Spang A."/>
            <person name="Saw J.H."/>
            <person name="Jorgensen S.L."/>
            <person name="Zaremba-Niedzwiedzka K."/>
            <person name="Martijn J."/>
            <person name="Lind A.E."/>
            <person name="van Eijk R."/>
            <person name="Schleper C."/>
            <person name="Guy L."/>
            <person name="Ettema T.J."/>
        </authorList>
    </citation>
    <scope>NUCLEOTIDE SEQUENCE</scope>
</reference>
<organism evidence="1">
    <name type="scientific">marine sediment metagenome</name>
    <dbReference type="NCBI Taxonomy" id="412755"/>
    <lineage>
        <taxon>unclassified sequences</taxon>
        <taxon>metagenomes</taxon>
        <taxon>ecological metagenomes</taxon>
    </lineage>
</organism>
<dbReference type="AlphaFoldDB" id="A0A0F9T4D0"/>
<name>A0A0F9T4D0_9ZZZZ</name>
<gene>
    <name evidence="1" type="ORF">LCGC14_0438020</name>
</gene>